<feature type="compositionally biased region" description="Basic and acidic residues" evidence="1">
    <location>
        <begin position="65"/>
        <end position="85"/>
    </location>
</feature>
<comment type="caution">
    <text evidence="2">The sequence shown here is derived from an EMBL/GenBank/DDBJ whole genome shotgun (WGS) entry which is preliminary data.</text>
</comment>
<reference evidence="3" key="1">
    <citation type="journal article" date="2024" name="IScience">
        <title>Strigolactones Initiate the Formation of Haustorium-like Structures in Castilleja.</title>
        <authorList>
            <person name="Buerger M."/>
            <person name="Peterson D."/>
            <person name="Chory J."/>
        </authorList>
    </citation>
    <scope>NUCLEOTIDE SEQUENCE [LARGE SCALE GENOMIC DNA]</scope>
</reference>
<evidence type="ECO:0000256" key="1">
    <source>
        <dbReference type="SAM" id="MobiDB-lite"/>
    </source>
</evidence>
<dbReference type="PANTHER" id="PTHR38932">
    <property type="entry name" value="BNAC03G64660D PROTEIN"/>
    <property type="match status" value="1"/>
</dbReference>
<dbReference type="AlphaFoldDB" id="A0ABD3CAZ5"/>
<feature type="compositionally biased region" description="Pro residues" evidence="1">
    <location>
        <begin position="48"/>
        <end position="58"/>
    </location>
</feature>
<evidence type="ECO:0000313" key="3">
    <source>
        <dbReference type="Proteomes" id="UP001632038"/>
    </source>
</evidence>
<dbReference type="Proteomes" id="UP001632038">
    <property type="component" value="Unassembled WGS sequence"/>
</dbReference>
<protein>
    <submittedName>
        <fullName evidence="2">Uncharacterized protein</fullName>
    </submittedName>
</protein>
<feature type="region of interest" description="Disordered" evidence="1">
    <location>
        <begin position="37"/>
        <end position="189"/>
    </location>
</feature>
<proteinExistence type="predicted"/>
<feature type="compositionally biased region" description="Basic and acidic residues" evidence="1">
    <location>
        <begin position="153"/>
        <end position="163"/>
    </location>
</feature>
<evidence type="ECO:0000313" key="2">
    <source>
        <dbReference type="EMBL" id="KAL3626484.1"/>
    </source>
</evidence>
<sequence>MYPKVKVRVHRDEDDIYAYEKSSLESLKAFDWLSLHHSSSSDKSPVVRVPPPYAPKSPAPSFRLTPKDANKKKAVVEENRKDVRHSSAPRPRAVLSSPDNDGIIGSKTSTRTKLFSGLKDRPPSQNRHSRCKIFPKSSGSEGFITTIQGYNKESTEPKNEIRAKGRSSIGDSNIRARHHKKITPSSVQC</sequence>
<accession>A0ABD3CAZ5</accession>
<feature type="compositionally biased region" description="Polar residues" evidence="1">
    <location>
        <begin position="137"/>
        <end position="152"/>
    </location>
</feature>
<dbReference type="PANTHER" id="PTHR38932:SF1">
    <property type="entry name" value="DUF4005 DOMAIN-CONTAINING PROTEIN"/>
    <property type="match status" value="1"/>
</dbReference>
<gene>
    <name evidence="2" type="ORF">CASFOL_030033</name>
</gene>
<organism evidence="2 3">
    <name type="scientific">Castilleja foliolosa</name>
    <dbReference type="NCBI Taxonomy" id="1961234"/>
    <lineage>
        <taxon>Eukaryota</taxon>
        <taxon>Viridiplantae</taxon>
        <taxon>Streptophyta</taxon>
        <taxon>Embryophyta</taxon>
        <taxon>Tracheophyta</taxon>
        <taxon>Spermatophyta</taxon>
        <taxon>Magnoliopsida</taxon>
        <taxon>eudicotyledons</taxon>
        <taxon>Gunneridae</taxon>
        <taxon>Pentapetalae</taxon>
        <taxon>asterids</taxon>
        <taxon>lamiids</taxon>
        <taxon>Lamiales</taxon>
        <taxon>Orobanchaceae</taxon>
        <taxon>Pedicularideae</taxon>
        <taxon>Castillejinae</taxon>
        <taxon>Castilleja</taxon>
    </lineage>
</organism>
<keyword evidence="3" id="KW-1185">Reference proteome</keyword>
<name>A0ABD3CAZ5_9LAMI</name>
<dbReference type="EMBL" id="JAVIJP010000047">
    <property type="protein sequence ID" value="KAL3626484.1"/>
    <property type="molecule type" value="Genomic_DNA"/>
</dbReference>